<evidence type="ECO:0000256" key="4">
    <source>
        <dbReference type="ARBA" id="ARBA00022777"/>
    </source>
</evidence>
<evidence type="ECO:0000256" key="5">
    <source>
        <dbReference type="ARBA" id="ARBA00022840"/>
    </source>
</evidence>
<dbReference type="InterPro" id="IPR000719">
    <property type="entry name" value="Prot_kinase_dom"/>
</dbReference>
<dbReference type="Proteomes" id="UP000252139">
    <property type="component" value="Unassembled WGS sequence"/>
</dbReference>
<dbReference type="InterPro" id="IPR008271">
    <property type="entry name" value="Ser/Thr_kinase_AS"/>
</dbReference>
<name>A0A367IT97_RHIAZ</name>
<feature type="domain" description="Protein kinase" evidence="9">
    <location>
        <begin position="136"/>
        <end position="401"/>
    </location>
</feature>
<feature type="region of interest" description="Disordered" evidence="8">
    <location>
        <begin position="14"/>
        <end position="85"/>
    </location>
</feature>
<comment type="caution">
    <text evidence="10">The sequence shown here is derived from an EMBL/GenBank/DDBJ whole genome shotgun (WGS) entry which is preliminary data.</text>
</comment>
<evidence type="ECO:0000256" key="3">
    <source>
        <dbReference type="ARBA" id="ARBA00022741"/>
    </source>
</evidence>
<evidence type="ECO:0000256" key="2">
    <source>
        <dbReference type="ARBA" id="ARBA00022679"/>
    </source>
</evidence>
<dbReference type="EMBL" id="PJQL01003676">
    <property type="protein sequence ID" value="RCH80907.1"/>
    <property type="molecule type" value="Genomic_DNA"/>
</dbReference>
<evidence type="ECO:0000313" key="10">
    <source>
        <dbReference type="EMBL" id="RCH80907.1"/>
    </source>
</evidence>
<dbReference type="InterPro" id="IPR011009">
    <property type="entry name" value="Kinase-like_dom_sf"/>
</dbReference>
<feature type="binding site" evidence="6">
    <location>
        <position position="165"/>
    </location>
    <ligand>
        <name>ATP</name>
        <dbReference type="ChEBI" id="CHEBI:30616"/>
    </ligand>
</feature>
<dbReference type="STRING" id="86630.A0A367IT97"/>
<keyword evidence="1 7" id="KW-0723">Serine/threonine-protein kinase</keyword>
<keyword evidence="11" id="KW-1185">Reference proteome</keyword>
<keyword evidence="4 10" id="KW-0418">Kinase</keyword>
<accession>A0A367IT97</accession>
<dbReference type="PROSITE" id="PS50011">
    <property type="entry name" value="PROTEIN_KINASE_DOM"/>
    <property type="match status" value="1"/>
</dbReference>
<dbReference type="Gene3D" id="1.10.510.10">
    <property type="entry name" value="Transferase(Phosphotransferase) domain 1"/>
    <property type="match status" value="1"/>
</dbReference>
<dbReference type="GO" id="GO:0005524">
    <property type="term" value="F:ATP binding"/>
    <property type="evidence" value="ECO:0007669"/>
    <property type="project" value="UniProtKB-UniRule"/>
</dbReference>
<dbReference type="OrthoDB" id="6513151at2759"/>
<sequence>MLVNVPQRLLAQGSSRAANHPITLNQTPLSMNTSHHTSDEDYYDDNVPTPSHSTGRTSYDDSNDDSEVTAKSSDSNPKAKPTGEYPPKRRFSIWSLVKGLVSKFHWPSFNSEPPVPTDNGPYQPFADRAVCLSSYGVVGRGLGEGVSSHVYLLRKTPNHQSLAVKVFRKCKKRVNRIHYMKALVNEFAVTYTLHHKHVLHTIDFVKMDDNHNKFGLIMEYCEQGDLSTLICKRELQPEEIYAYFKQLMSGLKYLHDSGVAHRDLKPENLLLQNSILKIADFGSCHVFRSETETNDRKSSGIVGTTPYIAPEVFTDLTYWGTIADVWSAGIVFFTMHYSGVPFNSAERKDSEYRLYLRAFEDKRFIGFSEMPKEPQKLLYSMLHPDPELRITVPEIINSPWMQGVNAYYVRECDRRWRQY</sequence>
<dbReference type="AlphaFoldDB" id="A0A367IT97"/>
<keyword evidence="2" id="KW-0808">Transferase</keyword>
<evidence type="ECO:0000259" key="9">
    <source>
        <dbReference type="PROSITE" id="PS50011"/>
    </source>
</evidence>
<dbReference type="Pfam" id="PF00069">
    <property type="entry name" value="Pkinase"/>
    <property type="match status" value="1"/>
</dbReference>
<dbReference type="PANTHER" id="PTHR24345:SF0">
    <property type="entry name" value="CELL CYCLE SERINE_THREONINE-PROTEIN KINASE CDC5_MSD2"/>
    <property type="match status" value="1"/>
</dbReference>
<feature type="compositionally biased region" description="Polar residues" evidence="8">
    <location>
        <begin position="48"/>
        <end position="57"/>
    </location>
</feature>
<dbReference type="InterPro" id="IPR017441">
    <property type="entry name" value="Protein_kinase_ATP_BS"/>
</dbReference>
<organism evidence="10 11">
    <name type="scientific">Rhizopus azygosporus</name>
    <name type="common">Rhizopus microsporus var. azygosporus</name>
    <dbReference type="NCBI Taxonomy" id="86630"/>
    <lineage>
        <taxon>Eukaryota</taxon>
        <taxon>Fungi</taxon>
        <taxon>Fungi incertae sedis</taxon>
        <taxon>Mucoromycota</taxon>
        <taxon>Mucoromycotina</taxon>
        <taxon>Mucoromycetes</taxon>
        <taxon>Mucorales</taxon>
        <taxon>Mucorineae</taxon>
        <taxon>Rhizopodaceae</taxon>
        <taxon>Rhizopus</taxon>
    </lineage>
</organism>
<dbReference type="SMART" id="SM00220">
    <property type="entry name" value="S_TKc"/>
    <property type="match status" value="1"/>
</dbReference>
<dbReference type="GO" id="GO:0005634">
    <property type="term" value="C:nucleus"/>
    <property type="evidence" value="ECO:0007669"/>
    <property type="project" value="TreeGrafter"/>
</dbReference>
<dbReference type="PROSITE" id="PS00108">
    <property type="entry name" value="PROTEIN_KINASE_ST"/>
    <property type="match status" value="1"/>
</dbReference>
<evidence type="ECO:0000313" key="11">
    <source>
        <dbReference type="Proteomes" id="UP000252139"/>
    </source>
</evidence>
<evidence type="ECO:0000256" key="7">
    <source>
        <dbReference type="RuleBase" id="RU000304"/>
    </source>
</evidence>
<evidence type="ECO:0000256" key="1">
    <source>
        <dbReference type="ARBA" id="ARBA00022527"/>
    </source>
</evidence>
<dbReference type="PROSITE" id="PS00107">
    <property type="entry name" value="PROTEIN_KINASE_ATP"/>
    <property type="match status" value="1"/>
</dbReference>
<evidence type="ECO:0000256" key="6">
    <source>
        <dbReference type="PROSITE-ProRule" id="PRU10141"/>
    </source>
</evidence>
<protein>
    <submittedName>
        <fullName evidence="10">Serine/threonine-protein kinase HAL4/sat4</fullName>
    </submittedName>
</protein>
<dbReference type="SUPFAM" id="SSF56112">
    <property type="entry name" value="Protein kinase-like (PK-like)"/>
    <property type="match status" value="1"/>
</dbReference>
<proteinExistence type="inferred from homology"/>
<keyword evidence="5 6" id="KW-0067">ATP-binding</keyword>
<comment type="similarity">
    <text evidence="7">Belongs to the protein kinase superfamily.</text>
</comment>
<keyword evidence="3 6" id="KW-0547">Nucleotide-binding</keyword>
<reference evidence="10 11" key="1">
    <citation type="journal article" date="2018" name="G3 (Bethesda)">
        <title>Phylogenetic and Phylogenomic Definition of Rhizopus Species.</title>
        <authorList>
            <person name="Gryganskyi A.P."/>
            <person name="Golan J."/>
            <person name="Dolatabadi S."/>
            <person name="Mondo S."/>
            <person name="Robb S."/>
            <person name="Idnurm A."/>
            <person name="Muszewska A."/>
            <person name="Steczkiewicz K."/>
            <person name="Masonjones S."/>
            <person name="Liao H.L."/>
            <person name="Gajdeczka M.T."/>
            <person name="Anike F."/>
            <person name="Vuek A."/>
            <person name="Anishchenko I.M."/>
            <person name="Voigt K."/>
            <person name="de Hoog G.S."/>
            <person name="Smith M.E."/>
            <person name="Heitman J."/>
            <person name="Vilgalys R."/>
            <person name="Stajich J.E."/>
        </authorList>
    </citation>
    <scope>NUCLEOTIDE SEQUENCE [LARGE SCALE GENOMIC DNA]</scope>
    <source>
        <strain evidence="10 11">CBS 357.93</strain>
    </source>
</reference>
<gene>
    <name evidence="10" type="primary">SAT4_2</name>
    <name evidence="10" type="ORF">CU097_003342</name>
</gene>
<evidence type="ECO:0000256" key="8">
    <source>
        <dbReference type="SAM" id="MobiDB-lite"/>
    </source>
</evidence>
<dbReference type="GO" id="GO:0004674">
    <property type="term" value="F:protein serine/threonine kinase activity"/>
    <property type="evidence" value="ECO:0007669"/>
    <property type="project" value="UniProtKB-KW"/>
</dbReference>
<feature type="compositionally biased region" description="Polar residues" evidence="8">
    <location>
        <begin position="14"/>
        <end position="35"/>
    </location>
</feature>
<dbReference type="PANTHER" id="PTHR24345">
    <property type="entry name" value="SERINE/THREONINE-PROTEIN KINASE PLK"/>
    <property type="match status" value="1"/>
</dbReference>